<dbReference type="InterPro" id="IPR010269">
    <property type="entry name" value="T6SS_TssC-like"/>
</dbReference>
<organism evidence="4 5">
    <name type="scientific">Methylotuvimicrobium alcaliphilum (strain DSM 19304 / NCIMB 14124 / VKM B-2133 / 20Z)</name>
    <name type="common">Methylomicrobium alcaliphilum</name>
    <dbReference type="NCBI Taxonomy" id="1091494"/>
    <lineage>
        <taxon>Bacteria</taxon>
        <taxon>Pseudomonadati</taxon>
        <taxon>Pseudomonadota</taxon>
        <taxon>Gammaproteobacteria</taxon>
        <taxon>Methylococcales</taxon>
        <taxon>Methylococcaceae</taxon>
        <taxon>Methylotuvimicrobium</taxon>
    </lineage>
</organism>
<dbReference type="EMBL" id="FO082060">
    <property type="protein sequence ID" value="CCE23618.1"/>
    <property type="molecule type" value="Genomic_DNA"/>
</dbReference>
<gene>
    <name evidence="4" type="ordered locus">MEALZ_1932</name>
</gene>
<dbReference type="PATRIC" id="fig|271065.3.peg.1990"/>
<evidence type="ECO:0000259" key="3">
    <source>
        <dbReference type="Pfam" id="PF18945"/>
    </source>
</evidence>
<evidence type="ECO:0000313" key="4">
    <source>
        <dbReference type="EMBL" id="CCE23618.1"/>
    </source>
</evidence>
<dbReference type="Proteomes" id="UP000008315">
    <property type="component" value="Chromosome"/>
</dbReference>
<dbReference type="RefSeq" id="WP_014148411.1">
    <property type="nucleotide sequence ID" value="NC_016112.1"/>
</dbReference>
<dbReference type="InterPro" id="IPR044032">
    <property type="entry name" value="TssC1_C"/>
</dbReference>
<evidence type="ECO:0000259" key="2">
    <source>
        <dbReference type="Pfam" id="PF05943"/>
    </source>
</evidence>
<dbReference type="STRING" id="1091494.MEALZ_1932"/>
<feature type="domain" description="TssC1 N-terminal" evidence="2">
    <location>
        <begin position="70"/>
        <end position="372"/>
    </location>
</feature>
<accession>G4T2W5</accession>
<name>G4T2W5_META2</name>
<evidence type="ECO:0000256" key="1">
    <source>
        <dbReference type="SAM" id="MobiDB-lite"/>
    </source>
</evidence>
<dbReference type="PANTHER" id="PTHR35565:SF3">
    <property type="entry name" value="TYPE VI SECRETION SYSTEM SHEATH PROTEIN TSSC1"/>
    <property type="match status" value="1"/>
</dbReference>
<dbReference type="NCBIfam" id="TIGR03355">
    <property type="entry name" value="VI_chp_2"/>
    <property type="match status" value="1"/>
</dbReference>
<keyword evidence="5" id="KW-1185">Reference proteome</keyword>
<reference evidence="5" key="1">
    <citation type="journal article" date="2012" name="J. Bacteriol.">
        <title>Genome sequence of the haloalkaliphilic methanotrophic bacterium Methylomicrobium alcaliphilum 20Z.</title>
        <authorList>
            <person name="Vuilleumier S."/>
            <person name="Khmelenina V.N."/>
            <person name="Bringel F."/>
            <person name="Reshetnikov A.S."/>
            <person name="Lajus A."/>
            <person name="Mangenot S."/>
            <person name="Rouy Z."/>
            <person name="Op den Camp H.J."/>
            <person name="Jetten M.S."/>
            <person name="Dispirito A.A."/>
            <person name="Dunfield P."/>
            <person name="Klotz M.G."/>
            <person name="Semrau J.D."/>
            <person name="Stein L.Y."/>
            <person name="Barbe V."/>
            <person name="Medigue C."/>
            <person name="Trotsenko Y.A."/>
            <person name="Kalyuzhnaya M.G."/>
        </authorList>
    </citation>
    <scope>NUCLEOTIDE SEQUENCE [LARGE SCALE GENOMIC DNA]</scope>
    <source>
        <strain evidence="5">DSM 19304 / NCIMB 14124 / VKM B-2133 / 20Z</strain>
    </source>
</reference>
<dbReference type="AlphaFoldDB" id="G4T2W5"/>
<dbReference type="HOGENOM" id="CLU_018386_1_0_6"/>
<dbReference type="Pfam" id="PF05943">
    <property type="entry name" value="VipB"/>
    <property type="match status" value="1"/>
</dbReference>
<feature type="domain" description="TssC1 C-terminal" evidence="3">
    <location>
        <begin position="382"/>
        <end position="493"/>
    </location>
</feature>
<protein>
    <submittedName>
        <fullName evidence="4">Type VI secretion protein, EvpB/VC_A0108 family</fullName>
    </submittedName>
</protein>
<dbReference type="KEGG" id="mah:MEALZ_1932"/>
<proteinExistence type="predicted"/>
<feature type="compositionally biased region" description="Low complexity" evidence="1">
    <location>
        <begin position="1"/>
        <end position="20"/>
    </location>
</feature>
<dbReference type="InterPro" id="IPR044031">
    <property type="entry name" value="TssC1_N"/>
</dbReference>
<dbReference type="PANTHER" id="PTHR35565">
    <property type="entry name" value="CYTOPLASMIC PROTEIN-RELATED"/>
    <property type="match status" value="1"/>
</dbReference>
<dbReference type="Pfam" id="PF18945">
    <property type="entry name" value="VipB_2"/>
    <property type="match status" value="1"/>
</dbReference>
<sequence>MAEAEQATEAEVTTGEVAEGSDFSALLTKEFKPKSERAKEEVESAVQTLAEFVLKDTSLVSDDAIASIESIIAQIDSKLTEQINKILHHEDFKKLEGTWRGLHYLVNNTETDEMLKIRVMNISKNELGKTLKKFKGTAWDQSPMFKKLYEEEYGQFGGEPFGCLMGDYYFDHSPPDVELLNQIAKISAASHAPFITGLSPTTLQMDSWGELANPRDLTKIFSTPEYAAWRSLRDSDDSKYLGMAMPRFLSRLPYGAKTDPVEEFDFEENTEAANSANYTWSNAAYAMATNINRSFKLYGWCSRIRGIESGGAVEGLPVHTFPTDDGGVDMKCPTEIAISDRREAELAKSGFMPLIHKKNSDFAAFIGAQSLHKPAEYDDPDATANANLAARLPYLFATCRFAHYLKCIVRDKIGSFKERDDMERWLNSWISNYVLTNPALATEEDKAIRPLSAAEVVVEEVEGNPGYYASKFYLRPHYQLEGLTVSLRLTSKLPSQKGG</sequence>
<evidence type="ECO:0000313" key="5">
    <source>
        <dbReference type="Proteomes" id="UP000008315"/>
    </source>
</evidence>
<feature type="region of interest" description="Disordered" evidence="1">
    <location>
        <begin position="1"/>
        <end position="21"/>
    </location>
</feature>